<dbReference type="Pfam" id="PF08277">
    <property type="entry name" value="PAN_3"/>
    <property type="match status" value="1"/>
</dbReference>
<evidence type="ECO:0000259" key="1">
    <source>
        <dbReference type="Pfam" id="PF08277"/>
    </source>
</evidence>
<gene>
    <name evidence="2" type="ORF">CEP54_002799</name>
</gene>
<dbReference type="EMBL" id="NKCI01000017">
    <property type="protein sequence ID" value="RSL68433.1"/>
    <property type="molecule type" value="Genomic_DNA"/>
</dbReference>
<feature type="domain" description="PAN-3" evidence="1">
    <location>
        <begin position="54"/>
        <end position="83"/>
    </location>
</feature>
<name>A0A428QT65_9HYPO</name>
<dbReference type="AlphaFoldDB" id="A0A428QT65"/>
<keyword evidence="3" id="KW-1185">Reference proteome</keyword>
<dbReference type="Proteomes" id="UP000288168">
    <property type="component" value="Unassembled WGS sequence"/>
</dbReference>
<protein>
    <recommendedName>
        <fullName evidence="1">PAN-3 domain-containing protein</fullName>
    </recommendedName>
</protein>
<comment type="caution">
    <text evidence="2">The sequence shown here is derived from an EMBL/GenBank/DDBJ whole genome shotgun (WGS) entry which is preliminary data.</text>
</comment>
<proteinExistence type="predicted"/>
<evidence type="ECO:0000313" key="3">
    <source>
        <dbReference type="Proteomes" id="UP000288168"/>
    </source>
</evidence>
<reference evidence="2 3" key="1">
    <citation type="submission" date="2017-06" db="EMBL/GenBank/DDBJ databases">
        <title>Comparative genomic analysis of Ambrosia Fusariam Clade fungi.</title>
        <authorList>
            <person name="Stajich J.E."/>
            <person name="Carrillo J."/>
            <person name="Kijimoto T."/>
            <person name="Eskalen A."/>
            <person name="O'Donnell K."/>
            <person name="Kasson M."/>
        </authorList>
    </citation>
    <scope>NUCLEOTIDE SEQUENCE [LARGE SCALE GENOMIC DNA]</scope>
    <source>
        <strain evidence="2 3">NRRL62584</strain>
    </source>
</reference>
<sequence>MTTSIEPLCESDPDFRKRPNPTLKLNAIIDPTCVSAQGFWRSAALRLQLFQDLSPDECIQKCSQDSECVMVQSEPGRYCNTFKGRLANILPINLQSAGPRFYEKECFECACL</sequence>
<evidence type="ECO:0000313" key="2">
    <source>
        <dbReference type="EMBL" id="RSL68433.1"/>
    </source>
</evidence>
<organism evidence="2 3">
    <name type="scientific">Fusarium duplospermum</name>
    <dbReference type="NCBI Taxonomy" id="1325734"/>
    <lineage>
        <taxon>Eukaryota</taxon>
        <taxon>Fungi</taxon>
        <taxon>Dikarya</taxon>
        <taxon>Ascomycota</taxon>
        <taxon>Pezizomycotina</taxon>
        <taxon>Sordariomycetes</taxon>
        <taxon>Hypocreomycetidae</taxon>
        <taxon>Hypocreales</taxon>
        <taxon>Nectriaceae</taxon>
        <taxon>Fusarium</taxon>
        <taxon>Fusarium solani species complex</taxon>
    </lineage>
</organism>
<accession>A0A428QT65</accession>
<dbReference type="InterPro" id="IPR006583">
    <property type="entry name" value="PAN-3_domain"/>
</dbReference>